<evidence type="ECO:0000256" key="2">
    <source>
        <dbReference type="ARBA" id="ARBA00022801"/>
    </source>
</evidence>
<reference evidence="4" key="1">
    <citation type="journal article" date="2020" name="Phytopathology">
        <title>Genome sequence of the chestnut blight fungus Cryphonectria parasitica EP155: A fundamental resource for an archetypical invasive plant pathogen.</title>
        <authorList>
            <person name="Crouch J.A."/>
            <person name="Dawe A."/>
            <person name="Aerts A."/>
            <person name="Barry K."/>
            <person name="Churchill A.C.L."/>
            <person name="Grimwood J."/>
            <person name="Hillman B."/>
            <person name="Milgroom M.G."/>
            <person name="Pangilinan J."/>
            <person name="Smith M."/>
            <person name="Salamov A."/>
            <person name="Schmutz J."/>
            <person name="Yadav J."/>
            <person name="Grigoriev I.V."/>
            <person name="Nuss D."/>
        </authorList>
    </citation>
    <scope>NUCLEOTIDE SEQUENCE</scope>
    <source>
        <strain evidence="4">EP155</strain>
    </source>
</reference>
<dbReference type="Gene3D" id="1.10.3210.10">
    <property type="entry name" value="Hypothetical protein af1432"/>
    <property type="match status" value="1"/>
</dbReference>
<evidence type="ECO:0000259" key="3">
    <source>
        <dbReference type="Pfam" id="PF13023"/>
    </source>
</evidence>
<dbReference type="GO" id="GO:0005737">
    <property type="term" value="C:cytoplasm"/>
    <property type="evidence" value="ECO:0007669"/>
    <property type="project" value="TreeGrafter"/>
</dbReference>
<comment type="caution">
    <text evidence="4">The sequence shown here is derived from an EMBL/GenBank/DDBJ whole genome shotgun (WGS) entry which is preliminary data.</text>
</comment>
<proteinExistence type="predicted"/>
<keyword evidence="1" id="KW-0479">Metal-binding</keyword>
<evidence type="ECO:0000313" key="4">
    <source>
        <dbReference type="EMBL" id="KAF3768348.1"/>
    </source>
</evidence>
<dbReference type="PANTHER" id="PTHR11845">
    <property type="entry name" value="5'-DEOXYNUCLEOTIDASE HDDC2"/>
    <property type="match status" value="1"/>
</dbReference>
<dbReference type="InterPro" id="IPR039356">
    <property type="entry name" value="YfbR/HDDC2"/>
</dbReference>
<protein>
    <recommendedName>
        <fullName evidence="3">HD domain-containing protein</fullName>
    </recommendedName>
</protein>
<dbReference type="PANTHER" id="PTHR11845:SF13">
    <property type="entry name" value="5'-DEOXYNUCLEOTIDASE HDDC2"/>
    <property type="match status" value="1"/>
</dbReference>
<evidence type="ECO:0000313" key="5">
    <source>
        <dbReference type="Proteomes" id="UP000803844"/>
    </source>
</evidence>
<dbReference type="SUPFAM" id="SSF109604">
    <property type="entry name" value="HD-domain/PDEase-like"/>
    <property type="match status" value="1"/>
</dbReference>
<dbReference type="InterPro" id="IPR006674">
    <property type="entry name" value="HD_domain"/>
</dbReference>
<organism evidence="4 5">
    <name type="scientific">Cryphonectria parasitica (strain ATCC 38755 / EP155)</name>
    <dbReference type="NCBI Taxonomy" id="660469"/>
    <lineage>
        <taxon>Eukaryota</taxon>
        <taxon>Fungi</taxon>
        <taxon>Dikarya</taxon>
        <taxon>Ascomycota</taxon>
        <taxon>Pezizomycotina</taxon>
        <taxon>Sordariomycetes</taxon>
        <taxon>Sordariomycetidae</taxon>
        <taxon>Diaporthales</taxon>
        <taxon>Cryphonectriaceae</taxon>
        <taxon>Cryphonectria-Endothia species complex</taxon>
        <taxon>Cryphonectria</taxon>
    </lineage>
</organism>
<dbReference type="RefSeq" id="XP_040779309.1">
    <property type="nucleotide sequence ID" value="XM_040924264.1"/>
</dbReference>
<dbReference type="Proteomes" id="UP000803844">
    <property type="component" value="Unassembled WGS sequence"/>
</dbReference>
<feature type="domain" description="HD" evidence="3">
    <location>
        <begin position="3"/>
        <end position="56"/>
    </location>
</feature>
<dbReference type="OrthoDB" id="442176at2759"/>
<dbReference type="Pfam" id="PF13023">
    <property type="entry name" value="HD_3"/>
    <property type="match status" value="1"/>
</dbReference>
<sequence>MLRGIENPESVAAHMYQMALMYLQLLESNRAHTIEMAIIYNALEAFAGDIIPSDGVS</sequence>
<dbReference type="GO" id="GO:0046872">
    <property type="term" value="F:metal ion binding"/>
    <property type="evidence" value="ECO:0007669"/>
    <property type="project" value="UniProtKB-KW"/>
</dbReference>
<keyword evidence="5" id="KW-1185">Reference proteome</keyword>
<dbReference type="AlphaFoldDB" id="A0A9P5CRK6"/>
<gene>
    <name evidence="4" type="ORF">M406DRAFT_45099</name>
</gene>
<dbReference type="EMBL" id="MU032345">
    <property type="protein sequence ID" value="KAF3768348.1"/>
    <property type="molecule type" value="Genomic_DNA"/>
</dbReference>
<accession>A0A9P5CRK6</accession>
<dbReference type="GeneID" id="63841393"/>
<evidence type="ECO:0000256" key="1">
    <source>
        <dbReference type="ARBA" id="ARBA00022723"/>
    </source>
</evidence>
<dbReference type="GO" id="GO:0002953">
    <property type="term" value="F:5'-deoxynucleotidase activity"/>
    <property type="evidence" value="ECO:0007669"/>
    <property type="project" value="InterPro"/>
</dbReference>
<name>A0A9P5CRK6_CRYP1</name>
<keyword evidence="2" id="KW-0378">Hydrolase</keyword>